<dbReference type="RefSeq" id="WP_177102039.1">
    <property type="nucleotide sequence ID" value="NZ_JACAQA010000016.1"/>
</dbReference>
<dbReference type="Pfam" id="PF20505">
    <property type="entry name" value="DUF6731"/>
    <property type="match status" value="1"/>
</dbReference>
<dbReference type="AlphaFoldDB" id="A0A7Y8BTV6"/>
<evidence type="ECO:0000313" key="2">
    <source>
        <dbReference type="Proteomes" id="UP000522864"/>
    </source>
</evidence>
<name>A0A7Y8BTV6_9PSED</name>
<sequence>MVDAVQEKKYIIDFYSLSITPTASVASIAAGLEAIVAGPGSRSFEVNGYTREIWQPLQRSAPLPDSFAGQFRKFRTSDLPEIGSAGQDALELELEANQGLVERNFFVYYPARSLLGWCRNSHGNTANQFAKFLSALWSTKVIAGPILAPDAARRIMRNEISLKKIILTIPRPSNPDMYSDNDFTRGMMEMMSGSDADSIHIEMGIDSRRSDTRGSLAARLKRALTEAASLGASTAKAIVYDEGIEHPIDLIADRVFSVQELETNAKYPPAGTMYQAVDTARQECQGSIDDYFGPPDGAVD</sequence>
<dbReference type="Proteomes" id="UP000522864">
    <property type="component" value="Unassembled WGS sequence"/>
</dbReference>
<dbReference type="InterPro" id="IPR046618">
    <property type="entry name" value="DUF6731"/>
</dbReference>
<protein>
    <submittedName>
        <fullName evidence="1">Uncharacterized protein</fullName>
    </submittedName>
</protein>
<proteinExistence type="predicted"/>
<evidence type="ECO:0000313" key="1">
    <source>
        <dbReference type="EMBL" id="NWB87107.1"/>
    </source>
</evidence>
<organism evidence="1 2">
    <name type="scientific">Pseudomonas gingeri</name>
    <dbReference type="NCBI Taxonomy" id="117681"/>
    <lineage>
        <taxon>Bacteria</taxon>
        <taxon>Pseudomonadati</taxon>
        <taxon>Pseudomonadota</taxon>
        <taxon>Gammaproteobacteria</taxon>
        <taxon>Pseudomonadales</taxon>
        <taxon>Pseudomonadaceae</taxon>
        <taxon>Pseudomonas</taxon>
    </lineage>
</organism>
<accession>A0A7Y8BTV6</accession>
<dbReference type="EMBL" id="JACAQA010000016">
    <property type="protein sequence ID" value="NWB87107.1"/>
    <property type="molecule type" value="Genomic_DNA"/>
</dbReference>
<gene>
    <name evidence="1" type="ORF">HX830_19720</name>
</gene>
<comment type="caution">
    <text evidence="1">The sequence shown here is derived from an EMBL/GenBank/DDBJ whole genome shotgun (WGS) entry which is preliminary data.</text>
</comment>
<reference evidence="1 2" key="1">
    <citation type="submission" date="2020-04" db="EMBL/GenBank/DDBJ databases">
        <title>Molecular characterization of pseudomonads from Agaricus bisporus reveal novel blotch 2 pathogens in Western Europe.</title>
        <authorList>
            <person name="Taparia T."/>
            <person name="Krijger M."/>
            <person name="Haynes E."/>
            <person name="Elpinstone J.G."/>
            <person name="Noble R."/>
            <person name="Van Der Wolf J."/>
        </authorList>
    </citation>
    <scope>NUCLEOTIDE SEQUENCE [LARGE SCALE GENOMIC DNA]</scope>
    <source>
        <strain evidence="1 2">G9001</strain>
    </source>
</reference>